<dbReference type="EMBL" id="CAESAI010000065">
    <property type="protein sequence ID" value="CAB4345064.1"/>
    <property type="molecule type" value="Genomic_DNA"/>
</dbReference>
<dbReference type="InterPro" id="IPR001048">
    <property type="entry name" value="Asp/Glu/Uridylate_kinase"/>
</dbReference>
<evidence type="ECO:0000256" key="5">
    <source>
        <dbReference type="ARBA" id="ARBA00022777"/>
    </source>
</evidence>
<dbReference type="PANTHER" id="PTHR23342:SF0">
    <property type="entry name" value="N-ACETYLGLUTAMATE SYNTHASE, MITOCHONDRIAL"/>
    <property type="match status" value="1"/>
</dbReference>
<dbReference type="SUPFAM" id="SSF53633">
    <property type="entry name" value="Carbamate kinase-like"/>
    <property type="match status" value="1"/>
</dbReference>
<feature type="domain" description="Aspartate/glutamate/uridylate kinase" evidence="8">
    <location>
        <begin position="1"/>
        <end position="238"/>
    </location>
</feature>
<evidence type="ECO:0000256" key="1">
    <source>
        <dbReference type="ARBA" id="ARBA00022571"/>
    </source>
</evidence>
<evidence type="ECO:0000256" key="7">
    <source>
        <dbReference type="ARBA" id="ARBA00029440"/>
    </source>
</evidence>
<dbReference type="PANTHER" id="PTHR23342">
    <property type="entry name" value="N-ACETYLGLUTAMATE SYNTHASE"/>
    <property type="match status" value="1"/>
</dbReference>
<evidence type="ECO:0000313" key="9">
    <source>
        <dbReference type="EMBL" id="CAB4345064.1"/>
    </source>
</evidence>
<keyword evidence="4" id="KW-0547">Nucleotide-binding</keyword>
<dbReference type="InterPro" id="IPR004662">
    <property type="entry name" value="AcgluKinase_fam"/>
</dbReference>
<evidence type="ECO:0000259" key="8">
    <source>
        <dbReference type="Pfam" id="PF00696"/>
    </source>
</evidence>
<dbReference type="Pfam" id="PF00696">
    <property type="entry name" value="AA_kinase"/>
    <property type="match status" value="1"/>
</dbReference>
<keyword evidence="5" id="KW-0418">Kinase</keyword>
<proteinExistence type="predicted"/>
<keyword evidence="2" id="KW-0028">Amino-acid biosynthesis</keyword>
<evidence type="ECO:0000256" key="2">
    <source>
        <dbReference type="ARBA" id="ARBA00022605"/>
    </source>
</evidence>
<dbReference type="GO" id="GO:0005524">
    <property type="term" value="F:ATP binding"/>
    <property type="evidence" value="ECO:0007669"/>
    <property type="project" value="UniProtKB-KW"/>
</dbReference>
<evidence type="ECO:0000256" key="6">
    <source>
        <dbReference type="ARBA" id="ARBA00022840"/>
    </source>
</evidence>
<keyword evidence="3" id="KW-0808">Transferase</keyword>
<organism evidence="9">
    <name type="scientific">freshwater metagenome</name>
    <dbReference type="NCBI Taxonomy" id="449393"/>
    <lineage>
        <taxon>unclassified sequences</taxon>
        <taxon>metagenomes</taxon>
        <taxon>ecological metagenomes</taxon>
    </lineage>
</organism>
<dbReference type="GO" id="GO:0003991">
    <property type="term" value="F:acetylglutamate kinase activity"/>
    <property type="evidence" value="ECO:0007669"/>
    <property type="project" value="TreeGrafter"/>
</dbReference>
<evidence type="ECO:0000256" key="4">
    <source>
        <dbReference type="ARBA" id="ARBA00022741"/>
    </source>
</evidence>
<keyword evidence="1" id="KW-0055">Arginine biosynthesis</keyword>
<dbReference type="NCBIfam" id="TIGR00761">
    <property type="entry name" value="argB"/>
    <property type="match status" value="1"/>
</dbReference>
<dbReference type="InterPro" id="IPR001057">
    <property type="entry name" value="Glu/AcGlu_kinase"/>
</dbReference>
<evidence type="ECO:0000256" key="3">
    <source>
        <dbReference type="ARBA" id="ARBA00022679"/>
    </source>
</evidence>
<sequence length="253" mass="26000">MTVVIKFGGNAMVDSDALQAFVAQVKNLVIAGVNPVVVHGGGPQISAGLKAAGIVSEFKGGYRVTTSEAVTVVRDVLVNQVNRELVQHLNASEVSAVSMPGDVDGLLTAEHRTVLVDGVPTDIGLVGEVVAVAVDQINDAVAGAQVPVISTAARAADGQLFNVNADTATSAVAIALEASEMIMLTDVPGVYANWPDRDSLITKMTAAELTVLLPKLETGMVPKMEACLRAIAGGIPLVRVVGNLTDQGTQVIA</sequence>
<dbReference type="GO" id="GO:0006526">
    <property type="term" value="P:L-arginine biosynthetic process"/>
    <property type="evidence" value="ECO:0007669"/>
    <property type="project" value="UniProtKB-KW"/>
</dbReference>
<accession>A0A6J5ZQS3</accession>
<dbReference type="PIRSF" id="PIRSF000728">
    <property type="entry name" value="NAGK"/>
    <property type="match status" value="1"/>
</dbReference>
<gene>
    <name evidence="9" type="ORF">UFOPK3406_01447</name>
</gene>
<reference evidence="9" key="1">
    <citation type="submission" date="2020-05" db="EMBL/GenBank/DDBJ databases">
        <authorList>
            <person name="Chiriac C."/>
            <person name="Salcher M."/>
            <person name="Ghai R."/>
            <person name="Kavagutti S V."/>
        </authorList>
    </citation>
    <scope>NUCLEOTIDE SEQUENCE</scope>
</reference>
<name>A0A6J5ZQS3_9ZZZZ</name>
<dbReference type="GO" id="GO:0005737">
    <property type="term" value="C:cytoplasm"/>
    <property type="evidence" value="ECO:0007669"/>
    <property type="project" value="InterPro"/>
</dbReference>
<protein>
    <submittedName>
        <fullName evidence="9">Unannotated protein</fullName>
    </submittedName>
</protein>
<dbReference type="PRINTS" id="PR00474">
    <property type="entry name" value="GLU5KINASE"/>
</dbReference>
<keyword evidence="6" id="KW-0067">ATP-binding</keyword>
<comment type="pathway">
    <text evidence="7">Amino-acid biosynthesis.</text>
</comment>
<dbReference type="Gene3D" id="3.40.1160.10">
    <property type="entry name" value="Acetylglutamate kinase-like"/>
    <property type="match status" value="1"/>
</dbReference>
<dbReference type="AlphaFoldDB" id="A0A6J5ZQS3"/>
<dbReference type="InterPro" id="IPR036393">
    <property type="entry name" value="AceGlu_kinase-like_sf"/>
</dbReference>